<dbReference type="Pfam" id="PF13669">
    <property type="entry name" value="Glyoxalase_4"/>
    <property type="match status" value="1"/>
</dbReference>
<reference evidence="2 3" key="1">
    <citation type="submission" date="2016-10" db="EMBL/GenBank/DDBJ databases">
        <authorList>
            <person name="de Groot N.N."/>
        </authorList>
    </citation>
    <scope>NUCLEOTIDE SEQUENCE [LARGE SCALE GENOMIC DNA]</scope>
    <source>
        <strain evidence="2 3">DSM 43941</strain>
    </source>
</reference>
<dbReference type="SUPFAM" id="SSF54593">
    <property type="entry name" value="Glyoxalase/Bleomycin resistance protein/Dihydroxybiphenyl dioxygenase"/>
    <property type="match status" value="1"/>
</dbReference>
<sequence length="128" mass="14168">MSGGLHHVELWVPDLAGAIRPWGWLLTELGWAEFQDWPAGRSWRRGETYLVLEQSPALSGPAHDRLAPGLNHLAFTVGTPAEVDRLNKTAPEYGWAPLFADRYPHAGGPESYAAYLEDAWGYEVELAA</sequence>
<dbReference type="PANTHER" id="PTHR36113">
    <property type="entry name" value="LYASE, PUTATIVE-RELATED-RELATED"/>
    <property type="match status" value="1"/>
</dbReference>
<evidence type="ECO:0000259" key="1">
    <source>
        <dbReference type="PROSITE" id="PS51819"/>
    </source>
</evidence>
<evidence type="ECO:0000313" key="2">
    <source>
        <dbReference type="EMBL" id="SDT77295.1"/>
    </source>
</evidence>
<name>A0A1H2D3H3_9ACTN</name>
<keyword evidence="3" id="KW-1185">Reference proteome</keyword>
<dbReference type="OrthoDB" id="5296884at2"/>
<accession>A0A1H2D3H3</accession>
<feature type="domain" description="VOC" evidence="1">
    <location>
        <begin position="4"/>
        <end position="128"/>
    </location>
</feature>
<organism evidence="2 3">
    <name type="scientific">Actinoplanes derwentensis</name>
    <dbReference type="NCBI Taxonomy" id="113562"/>
    <lineage>
        <taxon>Bacteria</taxon>
        <taxon>Bacillati</taxon>
        <taxon>Actinomycetota</taxon>
        <taxon>Actinomycetes</taxon>
        <taxon>Micromonosporales</taxon>
        <taxon>Micromonosporaceae</taxon>
        <taxon>Actinoplanes</taxon>
    </lineage>
</organism>
<dbReference type="STRING" id="113562.SAMN04489716_7900"/>
<dbReference type="EMBL" id="LT629758">
    <property type="protein sequence ID" value="SDT77295.1"/>
    <property type="molecule type" value="Genomic_DNA"/>
</dbReference>
<dbReference type="InterPro" id="IPR051332">
    <property type="entry name" value="Fosfomycin_Res_Enzymes"/>
</dbReference>
<dbReference type="InterPro" id="IPR029068">
    <property type="entry name" value="Glyas_Bleomycin-R_OHBP_Dase"/>
</dbReference>
<keyword evidence="2" id="KW-0223">Dioxygenase</keyword>
<proteinExistence type="predicted"/>
<dbReference type="PANTHER" id="PTHR36113:SF6">
    <property type="entry name" value="FOSFOMYCIN RESISTANCE PROTEIN FOSX"/>
    <property type="match status" value="1"/>
</dbReference>
<dbReference type="Gene3D" id="3.10.180.10">
    <property type="entry name" value="2,3-Dihydroxybiphenyl 1,2-Dioxygenase, domain 1"/>
    <property type="match status" value="1"/>
</dbReference>
<dbReference type="InterPro" id="IPR037523">
    <property type="entry name" value="VOC_core"/>
</dbReference>
<dbReference type="RefSeq" id="WP_092553145.1">
    <property type="nucleotide sequence ID" value="NZ_BOMJ01000027.1"/>
</dbReference>
<gene>
    <name evidence="2" type="ORF">SAMN04489716_7900</name>
</gene>
<dbReference type="AlphaFoldDB" id="A0A1H2D3H3"/>
<dbReference type="Proteomes" id="UP000198688">
    <property type="component" value="Chromosome I"/>
</dbReference>
<evidence type="ECO:0000313" key="3">
    <source>
        <dbReference type="Proteomes" id="UP000198688"/>
    </source>
</evidence>
<dbReference type="GO" id="GO:0051213">
    <property type="term" value="F:dioxygenase activity"/>
    <property type="evidence" value="ECO:0007669"/>
    <property type="project" value="UniProtKB-KW"/>
</dbReference>
<keyword evidence="2" id="KW-0560">Oxidoreductase</keyword>
<protein>
    <submittedName>
        <fullName evidence="2">Glyoxalase/Bleomycin resistance protein/Dioxygenase superfamily protein</fullName>
    </submittedName>
</protein>
<dbReference type="PROSITE" id="PS51819">
    <property type="entry name" value="VOC"/>
    <property type="match status" value="1"/>
</dbReference>